<keyword evidence="2" id="KW-1185">Reference proteome</keyword>
<reference evidence="1 2" key="1">
    <citation type="submission" date="2018-03" db="EMBL/GenBank/DDBJ databases">
        <title>Genomic Encyclopedia of Archaeal and Bacterial Type Strains, Phase II (KMG-II): from individual species to whole genera.</title>
        <authorList>
            <person name="Goeker M."/>
        </authorList>
    </citation>
    <scope>NUCLEOTIDE SEQUENCE [LARGE SCALE GENOMIC DNA]</scope>
    <source>
        <strain evidence="1 2">DSM 18107</strain>
    </source>
</reference>
<dbReference type="Gene3D" id="3.90.550.10">
    <property type="entry name" value="Spore Coat Polysaccharide Biosynthesis Protein SpsA, Chain A"/>
    <property type="match status" value="1"/>
</dbReference>
<dbReference type="InterPro" id="IPR029044">
    <property type="entry name" value="Nucleotide-diphossugar_trans"/>
</dbReference>
<dbReference type="AlphaFoldDB" id="A0A2P8GNL1"/>
<dbReference type="CDD" id="cd02518">
    <property type="entry name" value="GT2_SpsF"/>
    <property type="match status" value="1"/>
</dbReference>
<dbReference type="InterPro" id="IPR003329">
    <property type="entry name" value="Cytidylyl_trans"/>
</dbReference>
<dbReference type="GO" id="GO:0005829">
    <property type="term" value="C:cytosol"/>
    <property type="evidence" value="ECO:0007669"/>
    <property type="project" value="TreeGrafter"/>
</dbReference>
<dbReference type="EMBL" id="PYGK01000001">
    <property type="protein sequence ID" value="PSL35553.1"/>
    <property type="molecule type" value="Genomic_DNA"/>
</dbReference>
<dbReference type="RefSeq" id="WP_106600138.1">
    <property type="nucleotide sequence ID" value="NZ_PYGK01000001.1"/>
</dbReference>
<proteinExistence type="predicted"/>
<dbReference type="Proteomes" id="UP000240978">
    <property type="component" value="Unassembled WGS sequence"/>
</dbReference>
<protein>
    <submittedName>
        <fullName evidence="1">Spore coat polysaccharide biosynthesis protein SpsF</fullName>
    </submittedName>
</protein>
<evidence type="ECO:0000313" key="2">
    <source>
        <dbReference type="Proteomes" id="UP000240978"/>
    </source>
</evidence>
<dbReference type="PANTHER" id="PTHR42866">
    <property type="entry name" value="3-DEOXY-MANNO-OCTULOSONATE CYTIDYLYLTRANSFERASE"/>
    <property type="match status" value="1"/>
</dbReference>
<evidence type="ECO:0000313" key="1">
    <source>
        <dbReference type="EMBL" id="PSL35553.1"/>
    </source>
</evidence>
<dbReference type="OrthoDB" id="9815559at2"/>
<organism evidence="1 2">
    <name type="scientific">Chitinophaga ginsengisoli</name>
    <dbReference type="NCBI Taxonomy" id="363837"/>
    <lineage>
        <taxon>Bacteria</taxon>
        <taxon>Pseudomonadati</taxon>
        <taxon>Bacteroidota</taxon>
        <taxon>Chitinophagia</taxon>
        <taxon>Chitinophagales</taxon>
        <taxon>Chitinophagaceae</taxon>
        <taxon>Chitinophaga</taxon>
    </lineage>
</organism>
<accession>A0A2P8GNL1</accession>
<dbReference type="Pfam" id="PF02348">
    <property type="entry name" value="CTP_transf_3"/>
    <property type="match status" value="1"/>
</dbReference>
<sequence length="277" mass="31682">MQTKDLHIVTVMQTRMGSTRLPGKALLPLAGKPLFVQQASRMKASRFLQTIVVATSTDTADEIIETTCMHENLLCYRGHATDLLDRHFQAALQYNADVVIKMPSDCPLIDPAVIDEVLSYYLEHADDFDFVSNLHPASWPDGNDVEIMSMAALTKAWQEARKPMEREHTTPYFWENPQLFRIGNVSMPGGNDYSMRYRFTIDYKEDYHFIQAVYDALYNINPSFTVSDIITLLEQRPDIYAINAAFAGVNWYRHHLDELTTISANQTKQLSNEYDKG</sequence>
<dbReference type="PANTHER" id="PTHR42866:SF1">
    <property type="entry name" value="SPORE COAT POLYSACCHARIDE BIOSYNTHESIS PROTEIN SPSF"/>
    <property type="match status" value="1"/>
</dbReference>
<name>A0A2P8GNL1_9BACT</name>
<gene>
    <name evidence="1" type="ORF">CLV42_101313</name>
</gene>
<dbReference type="SUPFAM" id="SSF53448">
    <property type="entry name" value="Nucleotide-diphospho-sugar transferases"/>
    <property type="match status" value="1"/>
</dbReference>
<comment type="caution">
    <text evidence="1">The sequence shown here is derived from an EMBL/GenBank/DDBJ whole genome shotgun (WGS) entry which is preliminary data.</text>
</comment>